<keyword evidence="2" id="KW-0238">DNA-binding</keyword>
<feature type="compositionally biased region" description="Basic and acidic residues" evidence="4">
    <location>
        <begin position="1"/>
        <end position="15"/>
    </location>
</feature>
<accession>A0A918LKM2</accession>
<dbReference type="Gene3D" id="1.20.120.530">
    <property type="entry name" value="GntR ligand-binding domain-like"/>
    <property type="match status" value="1"/>
</dbReference>
<dbReference type="GO" id="GO:0003677">
    <property type="term" value="F:DNA binding"/>
    <property type="evidence" value="ECO:0007669"/>
    <property type="project" value="UniProtKB-KW"/>
</dbReference>
<evidence type="ECO:0000259" key="5">
    <source>
        <dbReference type="Pfam" id="PF07729"/>
    </source>
</evidence>
<evidence type="ECO:0000256" key="3">
    <source>
        <dbReference type="ARBA" id="ARBA00023163"/>
    </source>
</evidence>
<keyword evidence="1" id="KW-0805">Transcription regulation</keyword>
<proteinExistence type="predicted"/>
<feature type="region of interest" description="Disordered" evidence="4">
    <location>
        <begin position="1"/>
        <end position="24"/>
    </location>
</feature>
<dbReference type="InterPro" id="IPR008920">
    <property type="entry name" value="TF_FadR/GntR_C"/>
</dbReference>
<dbReference type="InterPro" id="IPR011711">
    <property type="entry name" value="GntR_C"/>
</dbReference>
<dbReference type="EMBL" id="BMSL01000028">
    <property type="protein sequence ID" value="GGS62964.1"/>
    <property type="molecule type" value="Genomic_DNA"/>
</dbReference>
<dbReference type="Pfam" id="PF07729">
    <property type="entry name" value="FCD"/>
    <property type="match status" value="1"/>
</dbReference>
<reference evidence="6" key="1">
    <citation type="journal article" date="2014" name="Int. J. Syst. Evol. Microbiol.">
        <title>Complete genome sequence of Corynebacterium casei LMG S-19264T (=DSM 44701T), isolated from a smear-ripened cheese.</title>
        <authorList>
            <consortium name="US DOE Joint Genome Institute (JGI-PGF)"/>
            <person name="Walter F."/>
            <person name="Albersmeier A."/>
            <person name="Kalinowski J."/>
            <person name="Ruckert C."/>
        </authorList>
    </citation>
    <scope>NUCLEOTIDE SEQUENCE</scope>
    <source>
        <strain evidence="6">JCM 4234</strain>
    </source>
</reference>
<organism evidence="6 7">
    <name type="scientific">Streptomyces griseoviridis</name>
    <dbReference type="NCBI Taxonomy" id="45398"/>
    <lineage>
        <taxon>Bacteria</taxon>
        <taxon>Bacillati</taxon>
        <taxon>Actinomycetota</taxon>
        <taxon>Actinomycetes</taxon>
        <taxon>Kitasatosporales</taxon>
        <taxon>Streptomycetaceae</taxon>
        <taxon>Streptomyces</taxon>
    </lineage>
</organism>
<dbReference type="Proteomes" id="UP000653493">
    <property type="component" value="Unassembled WGS sequence"/>
</dbReference>
<keyword evidence="7" id="KW-1185">Reference proteome</keyword>
<name>A0A918LKM2_STRGD</name>
<evidence type="ECO:0000256" key="1">
    <source>
        <dbReference type="ARBA" id="ARBA00023015"/>
    </source>
</evidence>
<dbReference type="SUPFAM" id="SSF48008">
    <property type="entry name" value="GntR ligand-binding domain-like"/>
    <property type="match status" value="1"/>
</dbReference>
<dbReference type="AlphaFoldDB" id="A0A918LKM2"/>
<gene>
    <name evidence="6" type="ORF">GCM10010238_60070</name>
</gene>
<feature type="domain" description="GntR C-terminal" evidence="5">
    <location>
        <begin position="7"/>
        <end position="84"/>
    </location>
</feature>
<protein>
    <recommendedName>
        <fullName evidence="5">GntR C-terminal domain-containing protein</fullName>
    </recommendedName>
</protein>
<evidence type="ECO:0000256" key="2">
    <source>
        <dbReference type="ARBA" id="ARBA00023125"/>
    </source>
</evidence>
<evidence type="ECO:0000313" key="7">
    <source>
        <dbReference type="Proteomes" id="UP000653493"/>
    </source>
</evidence>
<comment type="caution">
    <text evidence="6">The sequence shown here is derived from an EMBL/GenBank/DDBJ whole genome shotgun (WGS) entry which is preliminary data.</text>
</comment>
<sequence length="93" mass="9899">MREAGEIAARTDRASHRAPHRSPGNELLSELLDALWSALHQVRARGLGTAAVGAEPARTHARIVDAVRAGDAAAAERAAHRHFDGIRGRLSGH</sequence>
<reference evidence="6" key="2">
    <citation type="submission" date="2020-09" db="EMBL/GenBank/DDBJ databases">
        <authorList>
            <person name="Sun Q."/>
            <person name="Ohkuma M."/>
        </authorList>
    </citation>
    <scope>NUCLEOTIDE SEQUENCE</scope>
    <source>
        <strain evidence="6">JCM 4234</strain>
    </source>
</reference>
<evidence type="ECO:0000256" key="4">
    <source>
        <dbReference type="SAM" id="MobiDB-lite"/>
    </source>
</evidence>
<evidence type="ECO:0000313" key="6">
    <source>
        <dbReference type="EMBL" id="GGS62964.1"/>
    </source>
</evidence>
<keyword evidence="3" id="KW-0804">Transcription</keyword>